<evidence type="ECO:0000256" key="1">
    <source>
        <dbReference type="ARBA" id="ARBA00004651"/>
    </source>
</evidence>
<keyword evidence="2" id="KW-1003">Cell membrane</keyword>
<dbReference type="Proteomes" id="UP000522333">
    <property type="component" value="Unassembled WGS sequence"/>
</dbReference>
<dbReference type="InterPro" id="IPR050545">
    <property type="entry name" value="Mycobact_MmpL"/>
</dbReference>
<name>A0A848C8Z7_9BACT</name>
<evidence type="ECO:0000259" key="7">
    <source>
        <dbReference type="PROSITE" id="PS50156"/>
    </source>
</evidence>
<feature type="transmembrane region" description="Helical" evidence="6">
    <location>
        <begin position="251"/>
        <end position="274"/>
    </location>
</feature>
<feature type="transmembrane region" description="Helical" evidence="6">
    <location>
        <begin position="411"/>
        <end position="430"/>
    </location>
</feature>
<feature type="transmembrane region" description="Helical" evidence="6">
    <location>
        <begin position="665"/>
        <end position="691"/>
    </location>
</feature>
<reference evidence="8 9" key="1">
    <citation type="submission" date="2020-04" db="EMBL/GenBank/DDBJ databases">
        <authorList>
            <person name="Hitch T.C.A."/>
            <person name="Wylensek D."/>
            <person name="Clavel T."/>
        </authorList>
    </citation>
    <scope>NUCLEOTIDE SEQUENCE [LARGE SCALE GENOMIC DNA]</scope>
    <source>
        <strain evidence="8 9">PG-251-APC-1</strain>
    </source>
</reference>
<comment type="subcellular location">
    <subcellularLocation>
        <location evidence="1">Cell membrane</location>
        <topology evidence="1">Multi-pass membrane protein</topology>
    </subcellularLocation>
</comment>
<keyword evidence="5 6" id="KW-0472">Membrane</keyword>
<feature type="transmembrane region" description="Helical" evidence="6">
    <location>
        <begin position="712"/>
        <end position="735"/>
    </location>
</feature>
<gene>
    <name evidence="8" type="ORF">HF854_01095</name>
</gene>
<dbReference type="SUPFAM" id="SSF82866">
    <property type="entry name" value="Multidrug efflux transporter AcrB transmembrane domain"/>
    <property type="match status" value="2"/>
</dbReference>
<dbReference type="AlphaFoldDB" id="A0A848C8Z7"/>
<protein>
    <submittedName>
        <fullName evidence="8">MMPL family transporter</fullName>
    </submittedName>
</protein>
<dbReference type="PANTHER" id="PTHR33406:SF12">
    <property type="entry name" value="BLR2997 PROTEIN"/>
    <property type="match status" value="1"/>
</dbReference>
<evidence type="ECO:0000256" key="4">
    <source>
        <dbReference type="ARBA" id="ARBA00022989"/>
    </source>
</evidence>
<dbReference type="InterPro" id="IPR004869">
    <property type="entry name" value="MMPL_dom"/>
</dbReference>
<feature type="transmembrane region" description="Helical" evidence="6">
    <location>
        <begin position="741"/>
        <end position="767"/>
    </location>
</feature>
<feature type="transmembrane region" description="Helical" evidence="6">
    <location>
        <begin position="619"/>
        <end position="645"/>
    </location>
</feature>
<dbReference type="PROSITE" id="PS50156">
    <property type="entry name" value="SSD"/>
    <property type="match status" value="2"/>
</dbReference>
<dbReference type="Pfam" id="PF03176">
    <property type="entry name" value="MMPL"/>
    <property type="match status" value="2"/>
</dbReference>
<feature type="domain" description="SSD" evidence="7">
    <location>
        <begin position="252"/>
        <end position="377"/>
    </location>
</feature>
<dbReference type="EMBL" id="JABAFY010000002">
    <property type="protein sequence ID" value="NME51145.1"/>
    <property type="molecule type" value="Genomic_DNA"/>
</dbReference>
<keyword evidence="3 6" id="KW-0812">Transmembrane</keyword>
<dbReference type="GO" id="GO:0005886">
    <property type="term" value="C:plasma membrane"/>
    <property type="evidence" value="ECO:0007669"/>
    <property type="project" value="UniProtKB-SubCell"/>
</dbReference>
<feature type="transmembrane region" description="Helical" evidence="6">
    <location>
        <begin position="20"/>
        <end position="39"/>
    </location>
</feature>
<feature type="transmembrane region" description="Helical" evidence="6">
    <location>
        <begin position="281"/>
        <end position="303"/>
    </location>
</feature>
<evidence type="ECO:0000256" key="6">
    <source>
        <dbReference type="SAM" id="Phobius"/>
    </source>
</evidence>
<evidence type="ECO:0000256" key="5">
    <source>
        <dbReference type="ARBA" id="ARBA00023136"/>
    </source>
</evidence>
<dbReference type="Gene3D" id="1.20.1640.10">
    <property type="entry name" value="Multidrug efflux transporter AcrB transmembrane domain"/>
    <property type="match status" value="2"/>
</dbReference>
<evidence type="ECO:0000313" key="8">
    <source>
        <dbReference type="EMBL" id="NME51145.1"/>
    </source>
</evidence>
<dbReference type="RefSeq" id="WP_168934622.1">
    <property type="nucleotide sequence ID" value="NZ_JABAFY010000002.1"/>
</dbReference>
<evidence type="ECO:0000256" key="3">
    <source>
        <dbReference type="ARBA" id="ARBA00022692"/>
    </source>
</evidence>
<sequence length="780" mass="86617">MKESRALTRARTFVGFLETWRYGVLLLVAVLTFGSLFLMRDLRFDNSDESFFTDDDPAVVAIERFRELFGNEDFVYVAVRNGGDIFDRDTLRLLDSLALALEKDVPHIREVKWLGSAEYIRAHGDEVMVGPGLEEIPDDPEAIRAFKKEALALDDFVNVLISPDATIATIVLECERYPDGADDPRKDIAPAVYRVLQRPEFASLETHLAGPPVQDYESDKITRKETVKLTLVCLMLQALLLFRMGNGIRAVIAPVAVICISIILTMGIISLAGWTVSMMDIMLPTMLFSVCIGDTVHIIAGYHLHRSRGTVHHEAMVETMREVFIPCLFTSLTTMMGFLSFLTTDIIPIRMAGIYSAIGVAIAFVLAITLTPIAYMIRPEQEATIRRGVHDRLLCRLDAALQGLARWSIDHARLVIVFFLVTSLAGACLYQRVVVETNTVKDISTSEKLRRDSDFFDTFMGGSMSLEIMVDSGKANGARELRFLQDMERLQRHAESLPGTVKTHSIVDIIKRINEVLHGDDGAFHRLPDSQELAGQYLFFYETSGGKNLDRELSLLSDVARIHIQTRNMGTQEVRAFMQEMDAFVRDRLGGRLRVEYTGQMAWLTAVADYVGSGQAASLASAVITIGLMMILCLRSVVLGCISMLPNIVPILMPMGLMGLAGIDLSLVLMIFSSVIIGVCVDDTTHFYVTFQRMFARKGTYRESLLATVRTVGQPVTFTTISLMLGFLVFTLSAVRTTGQFGILGAAAFFWGCLADLTLSPALLSFLKPLGKEHEPQVRA</sequence>
<evidence type="ECO:0000313" key="9">
    <source>
        <dbReference type="Proteomes" id="UP000522333"/>
    </source>
</evidence>
<feature type="transmembrane region" description="Helical" evidence="6">
    <location>
        <begin position="354"/>
        <end position="377"/>
    </location>
</feature>
<comment type="caution">
    <text evidence="8">The sequence shown here is derived from an EMBL/GenBank/DDBJ whole genome shotgun (WGS) entry which is preliminary data.</text>
</comment>
<feature type="transmembrane region" description="Helical" evidence="6">
    <location>
        <begin position="323"/>
        <end position="342"/>
    </location>
</feature>
<keyword evidence="4 6" id="KW-1133">Transmembrane helix</keyword>
<dbReference type="InterPro" id="IPR000731">
    <property type="entry name" value="SSD"/>
</dbReference>
<evidence type="ECO:0000256" key="2">
    <source>
        <dbReference type="ARBA" id="ARBA00022475"/>
    </source>
</evidence>
<organism evidence="8 9">
    <name type="scientific">Desulfovibrio piger</name>
    <dbReference type="NCBI Taxonomy" id="901"/>
    <lineage>
        <taxon>Bacteria</taxon>
        <taxon>Pseudomonadati</taxon>
        <taxon>Thermodesulfobacteriota</taxon>
        <taxon>Desulfovibrionia</taxon>
        <taxon>Desulfovibrionales</taxon>
        <taxon>Desulfovibrionaceae</taxon>
        <taxon>Desulfovibrio</taxon>
    </lineage>
</organism>
<accession>A0A848C8Z7</accession>
<proteinExistence type="predicted"/>
<feature type="domain" description="SSD" evidence="7">
    <location>
        <begin position="639"/>
        <end position="766"/>
    </location>
</feature>
<dbReference type="PANTHER" id="PTHR33406">
    <property type="entry name" value="MEMBRANE PROTEIN MJ1562-RELATED"/>
    <property type="match status" value="1"/>
</dbReference>